<sequence length="89" mass="10231">MNDDLKAEISRLKEQAGKDMDLGGSEIASAFIELDLINEYRLYIHPILLGEGKQMFQANKLMNMEHIESRRFSSGVVLLRYGRKKSKEN</sequence>
<keyword evidence="3" id="KW-1185">Reference proteome</keyword>
<gene>
    <name evidence="2" type="ORF">J2S17_003252</name>
</gene>
<dbReference type="EMBL" id="JAUSUB010000014">
    <property type="protein sequence ID" value="MDQ0271364.1"/>
    <property type="molecule type" value="Genomic_DNA"/>
</dbReference>
<dbReference type="Pfam" id="PF01872">
    <property type="entry name" value="RibD_C"/>
    <property type="match status" value="1"/>
</dbReference>
<comment type="caution">
    <text evidence="2">The sequence shown here is derived from an EMBL/GenBank/DDBJ whole genome shotgun (WGS) entry which is preliminary data.</text>
</comment>
<dbReference type="InterPro" id="IPR024072">
    <property type="entry name" value="DHFR-like_dom_sf"/>
</dbReference>
<name>A0ABU0AJC1_9BACI</name>
<organism evidence="2 3">
    <name type="scientific">Cytobacillus purgationiresistens</name>
    <dbReference type="NCBI Taxonomy" id="863449"/>
    <lineage>
        <taxon>Bacteria</taxon>
        <taxon>Bacillati</taxon>
        <taxon>Bacillota</taxon>
        <taxon>Bacilli</taxon>
        <taxon>Bacillales</taxon>
        <taxon>Bacillaceae</taxon>
        <taxon>Cytobacillus</taxon>
    </lineage>
</organism>
<protein>
    <submittedName>
        <fullName evidence="2">Dihydrofolate reductase</fullName>
    </submittedName>
</protein>
<accession>A0ABU0AJC1</accession>
<proteinExistence type="predicted"/>
<dbReference type="SUPFAM" id="SSF53597">
    <property type="entry name" value="Dihydrofolate reductase-like"/>
    <property type="match status" value="1"/>
</dbReference>
<dbReference type="Proteomes" id="UP001238088">
    <property type="component" value="Unassembled WGS sequence"/>
</dbReference>
<reference evidence="2 3" key="1">
    <citation type="submission" date="2023-07" db="EMBL/GenBank/DDBJ databases">
        <title>Genomic Encyclopedia of Type Strains, Phase IV (KMG-IV): sequencing the most valuable type-strain genomes for metagenomic binning, comparative biology and taxonomic classification.</title>
        <authorList>
            <person name="Goeker M."/>
        </authorList>
    </citation>
    <scope>NUCLEOTIDE SEQUENCE [LARGE SCALE GENOMIC DNA]</scope>
    <source>
        <strain evidence="2 3">DSM 23494</strain>
    </source>
</reference>
<dbReference type="RefSeq" id="WP_307476450.1">
    <property type="nucleotide sequence ID" value="NZ_JAUSUB010000014.1"/>
</dbReference>
<dbReference type="Gene3D" id="3.40.430.10">
    <property type="entry name" value="Dihydrofolate Reductase, subunit A"/>
    <property type="match status" value="1"/>
</dbReference>
<evidence type="ECO:0000313" key="3">
    <source>
        <dbReference type="Proteomes" id="UP001238088"/>
    </source>
</evidence>
<evidence type="ECO:0000259" key="1">
    <source>
        <dbReference type="Pfam" id="PF01872"/>
    </source>
</evidence>
<feature type="domain" description="Bacterial bifunctional deaminase-reductase C-terminal" evidence="1">
    <location>
        <begin position="4"/>
        <end position="78"/>
    </location>
</feature>
<dbReference type="InterPro" id="IPR002734">
    <property type="entry name" value="RibDG_C"/>
</dbReference>
<evidence type="ECO:0000313" key="2">
    <source>
        <dbReference type="EMBL" id="MDQ0271364.1"/>
    </source>
</evidence>